<feature type="compositionally biased region" description="Basic and acidic residues" evidence="6">
    <location>
        <begin position="35"/>
        <end position="44"/>
    </location>
</feature>
<feature type="region of interest" description="Disordered" evidence="6">
    <location>
        <begin position="263"/>
        <end position="346"/>
    </location>
</feature>
<evidence type="ECO:0000256" key="5">
    <source>
        <dbReference type="PROSITE-ProRule" id="PRU00125"/>
    </source>
</evidence>
<dbReference type="Pfam" id="PF00412">
    <property type="entry name" value="LIM"/>
    <property type="match status" value="1"/>
</dbReference>
<dbReference type="PROSITE" id="PS00478">
    <property type="entry name" value="LIM_DOMAIN_1"/>
    <property type="match status" value="1"/>
</dbReference>
<feature type="compositionally biased region" description="Basic and acidic residues" evidence="6">
    <location>
        <begin position="297"/>
        <end position="316"/>
    </location>
</feature>
<feature type="compositionally biased region" description="Polar residues" evidence="6">
    <location>
        <begin position="392"/>
        <end position="415"/>
    </location>
</feature>
<dbReference type="Proteomes" id="UP000054097">
    <property type="component" value="Unassembled WGS sequence"/>
</dbReference>
<reference evidence="9" key="2">
    <citation type="submission" date="2015-01" db="EMBL/GenBank/DDBJ databases">
        <title>Evolutionary Origins and Diversification of the Mycorrhizal Mutualists.</title>
        <authorList>
            <consortium name="DOE Joint Genome Institute"/>
            <consortium name="Mycorrhizal Genomics Consortium"/>
            <person name="Kohler A."/>
            <person name="Kuo A."/>
            <person name="Nagy L.G."/>
            <person name="Floudas D."/>
            <person name="Copeland A."/>
            <person name="Barry K.W."/>
            <person name="Cichocki N."/>
            <person name="Veneault-Fourrey C."/>
            <person name="LaButti K."/>
            <person name="Lindquist E.A."/>
            <person name="Lipzen A."/>
            <person name="Lundell T."/>
            <person name="Morin E."/>
            <person name="Murat C."/>
            <person name="Riley R."/>
            <person name="Ohm R."/>
            <person name="Sun H."/>
            <person name="Tunlid A."/>
            <person name="Henrissat B."/>
            <person name="Grigoriev I.V."/>
            <person name="Hibbett D.S."/>
            <person name="Martin F."/>
        </authorList>
    </citation>
    <scope>NUCLEOTIDE SEQUENCE [LARGE SCALE GENOMIC DNA]</scope>
    <source>
        <strain evidence="9">MAFF 305830</strain>
    </source>
</reference>
<feature type="domain" description="LIM zinc-binding" evidence="7">
    <location>
        <begin position="198"/>
        <end position="262"/>
    </location>
</feature>
<accession>A0A0C2X783</accession>
<gene>
    <name evidence="8" type="ORF">M408DRAFT_325503</name>
</gene>
<evidence type="ECO:0000313" key="8">
    <source>
        <dbReference type="EMBL" id="KIM33943.1"/>
    </source>
</evidence>
<evidence type="ECO:0000259" key="7">
    <source>
        <dbReference type="PROSITE" id="PS50023"/>
    </source>
</evidence>
<feature type="compositionally biased region" description="Polar residues" evidence="6">
    <location>
        <begin position="263"/>
        <end position="272"/>
    </location>
</feature>
<feature type="region of interest" description="Disordered" evidence="6">
    <location>
        <begin position="358"/>
        <end position="444"/>
    </location>
</feature>
<keyword evidence="3 5" id="KW-0862">Zinc</keyword>
<organism evidence="8 9">
    <name type="scientific">Serendipita vermifera MAFF 305830</name>
    <dbReference type="NCBI Taxonomy" id="933852"/>
    <lineage>
        <taxon>Eukaryota</taxon>
        <taxon>Fungi</taxon>
        <taxon>Dikarya</taxon>
        <taxon>Basidiomycota</taxon>
        <taxon>Agaricomycotina</taxon>
        <taxon>Agaricomycetes</taxon>
        <taxon>Sebacinales</taxon>
        <taxon>Serendipitaceae</taxon>
        <taxon>Serendipita</taxon>
    </lineage>
</organism>
<dbReference type="PANTHER" id="PTHR24205:SF16">
    <property type="entry name" value="GH01042P-RELATED"/>
    <property type="match status" value="1"/>
</dbReference>
<dbReference type="CDD" id="cd08368">
    <property type="entry name" value="LIM"/>
    <property type="match status" value="1"/>
</dbReference>
<dbReference type="SMART" id="SM00132">
    <property type="entry name" value="LIM"/>
    <property type="match status" value="3"/>
</dbReference>
<feature type="compositionally biased region" description="Polar residues" evidence="6">
    <location>
        <begin position="374"/>
        <end position="384"/>
    </location>
</feature>
<dbReference type="PROSITE" id="PS50023">
    <property type="entry name" value="LIM_DOMAIN_2"/>
    <property type="match status" value="1"/>
</dbReference>
<dbReference type="GO" id="GO:0030695">
    <property type="term" value="F:GTPase regulator activity"/>
    <property type="evidence" value="ECO:0007669"/>
    <property type="project" value="UniProtKB-ARBA"/>
</dbReference>
<keyword evidence="2" id="KW-0677">Repeat</keyword>
<dbReference type="AlphaFoldDB" id="A0A0C2X783"/>
<keyword evidence="4 5" id="KW-0440">LIM domain</keyword>
<dbReference type="PANTHER" id="PTHR24205">
    <property type="entry name" value="FOUR AND A HALF LIM DOMAINS PROTEIN"/>
    <property type="match status" value="1"/>
</dbReference>
<feature type="region of interest" description="Disordered" evidence="6">
    <location>
        <begin position="528"/>
        <end position="561"/>
    </location>
</feature>
<evidence type="ECO:0000256" key="1">
    <source>
        <dbReference type="ARBA" id="ARBA00022723"/>
    </source>
</evidence>
<keyword evidence="9" id="KW-1185">Reference proteome</keyword>
<evidence type="ECO:0000256" key="6">
    <source>
        <dbReference type="SAM" id="MobiDB-lite"/>
    </source>
</evidence>
<dbReference type="GO" id="GO:0046872">
    <property type="term" value="F:metal ion binding"/>
    <property type="evidence" value="ECO:0007669"/>
    <property type="project" value="UniProtKB-KW"/>
</dbReference>
<feature type="compositionally biased region" description="Low complexity" evidence="6">
    <location>
        <begin position="62"/>
        <end position="75"/>
    </location>
</feature>
<evidence type="ECO:0000256" key="2">
    <source>
        <dbReference type="ARBA" id="ARBA00022737"/>
    </source>
</evidence>
<feature type="compositionally biased region" description="Basic and acidic residues" evidence="6">
    <location>
        <begin position="334"/>
        <end position="346"/>
    </location>
</feature>
<feature type="region of interest" description="Disordered" evidence="6">
    <location>
        <begin position="759"/>
        <end position="789"/>
    </location>
</feature>
<dbReference type="HOGENOM" id="CLU_003767_0_0_1"/>
<feature type="region of interest" description="Disordered" evidence="6">
    <location>
        <begin position="676"/>
        <end position="702"/>
    </location>
</feature>
<protein>
    <recommendedName>
        <fullName evidence="7">LIM zinc-binding domain-containing protein</fullName>
    </recommendedName>
</protein>
<evidence type="ECO:0000313" key="9">
    <source>
        <dbReference type="Proteomes" id="UP000054097"/>
    </source>
</evidence>
<dbReference type="InterPro" id="IPR001781">
    <property type="entry name" value="Znf_LIM"/>
</dbReference>
<evidence type="ECO:0000256" key="4">
    <source>
        <dbReference type="ARBA" id="ARBA00023038"/>
    </source>
</evidence>
<dbReference type="OrthoDB" id="1112565at2759"/>
<proteinExistence type="predicted"/>
<dbReference type="EMBL" id="KN824277">
    <property type="protein sequence ID" value="KIM33943.1"/>
    <property type="molecule type" value="Genomic_DNA"/>
</dbReference>
<name>A0A0C2X783_SERVB</name>
<feature type="compositionally biased region" description="Low complexity" evidence="6">
    <location>
        <begin position="546"/>
        <end position="561"/>
    </location>
</feature>
<sequence length="789" mass="83755">MPFCRHCGDLVLKDRCGKCGGRPVAASFSWASGKTKAESPDRWKQIYTTDDSPKREEVDVQPEPSSSRPAASKPPLISTPARRFPRPHNSTAINNRMSAHIAATTSERTPSPTKQLSNAQALADTLNSSPSSNPVLDDGVTLSKVYGSVLQNPESLKSYACASCNDIFTRDATLYPDPDEPTRMLCRHCFLATSGTKGECAGCSKSVVRLRQEGQFVENSGKVWHKKCFVCNGCSKNIAANPSVDLYGRPCCPGCFDTSLSRPVQSKPNTPRVSDAKAGNLGGLSESTQDGSAALEELSRRLGVKSRESTPSRTSEEDPTTPQSKTPVQTVRSPAERAAARRSLDDLSRRLRATTLDEASLRRTSRDAFGSNADDATTSSSNYDSPPKPSLPTRSTPSSARRQALQLNTPDLTSDVSDDAESSWPSPPTPKADAPPSSEDADAQCDECKKPLFSIVGGGRIVSAPTESGYVARFHGGCFMCTFCRKPFAEKEGTANYVITESGFSHLQCAPAPKPKIVTRQRPVSVMPLPRPEPPVHAQTVPRPVSSLGTASATSTTSATSTGGFAFPNKHRCAGCDKMVAVMEPGVVAGPRGTRWHAGCLVCGGKGSRKRGEPGCGKRLDRDAKLDQEGKTWCSNCMTLLILNGSANSAPLKTPVSAVFPAGGWLNSQGTGSSVASHFTGSSTSTVHNQSTGTTRPLSTIESNPTADTLAMLQRRSVSPTKGMLGGTVPVNRTYSFRKGNRPRPKSVSVLPRFGVAGTGGYGPSVELVRESTGASSVSSQYTDDSASH</sequence>
<reference evidence="8 9" key="1">
    <citation type="submission" date="2014-04" db="EMBL/GenBank/DDBJ databases">
        <authorList>
            <consortium name="DOE Joint Genome Institute"/>
            <person name="Kuo A."/>
            <person name="Zuccaro A."/>
            <person name="Kohler A."/>
            <person name="Nagy L.G."/>
            <person name="Floudas D."/>
            <person name="Copeland A."/>
            <person name="Barry K.W."/>
            <person name="Cichocki N."/>
            <person name="Veneault-Fourrey C."/>
            <person name="LaButti K."/>
            <person name="Lindquist E.A."/>
            <person name="Lipzen A."/>
            <person name="Lundell T."/>
            <person name="Morin E."/>
            <person name="Murat C."/>
            <person name="Sun H."/>
            <person name="Tunlid A."/>
            <person name="Henrissat B."/>
            <person name="Grigoriev I.V."/>
            <person name="Hibbett D.S."/>
            <person name="Martin F."/>
            <person name="Nordberg H.P."/>
            <person name="Cantor M.N."/>
            <person name="Hua S.X."/>
        </authorList>
    </citation>
    <scope>NUCLEOTIDE SEQUENCE [LARGE SCALE GENOMIC DNA]</scope>
    <source>
        <strain evidence="8 9">MAFF 305830</strain>
    </source>
</reference>
<dbReference type="GO" id="GO:0005634">
    <property type="term" value="C:nucleus"/>
    <property type="evidence" value="ECO:0007669"/>
    <property type="project" value="TreeGrafter"/>
</dbReference>
<dbReference type="STRING" id="933852.A0A0C2X783"/>
<dbReference type="GO" id="GO:0003712">
    <property type="term" value="F:transcription coregulator activity"/>
    <property type="evidence" value="ECO:0007669"/>
    <property type="project" value="TreeGrafter"/>
</dbReference>
<dbReference type="Gene3D" id="2.10.110.10">
    <property type="entry name" value="Cysteine Rich Protein"/>
    <property type="match status" value="3"/>
</dbReference>
<keyword evidence="1 5" id="KW-0479">Metal-binding</keyword>
<feature type="compositionally biased region" description="Polar residues" evidence="6">
    <location>
        <begin position="773"/>
        <end position="789"/>
    </location>
</feature>
<evidence type="ECO:0000256" key="3">
    <source>
        <dbReference type="ARBA" id="ARBA00022833"/>
    </source>
</evidence>
<feature type="region of interest" description="Disordered" evidence="6">
    <location>
        <begin position="31"/>
        <end position="95"/>
    </location>
</feature>